<protein>
    <submittedName>
        <fullName evidence="2">Uncharacterized protein</fullName>
    </submittedName>
</protein>
<evidence type="ECO:0000313" key="3">
    <source>
        <dbReference type="Proteomes" id="UP000646827"/>
    </source>
</evidence>
<gene>
    <name evidence="2" type="ORF">INT45_011970</name>
</gene>
<dbReference type="EMBL" id="JAEPRB010000003">
    <property type="protein sequence ID" value="KAG2227947.1"/>
    <property type="molecule type" value="Genomic_DNA"/>
</dbReference>
<accession>A0A8H7VQT1</accession>
<proteinExistence type="predicted"/>
<evidence type="ECO:0000256" key="1">
    <source>
        <dbReference type="SAM" id="MobiDB-lite"/>
    </source>
</evidence>
<feature type="compositionally biased region" description="Low complexity" evidence="1">
    <location>
        <begin position="82"/>
        <end position="95"/>
    </location>
</feature>
<dbReference type="OrthoDB" id="2276856at2759"/>
<evidence type="ECO:0000313" key="2">
    <source>
        <dbReference type="EMBL" id="KAG2227947.1"/>
    </source>
</evidence>
<dbReference type="Proteomes" id="UP000646827">
    <property type="component" value="Unassembled WGS sequence"/>
</dbReference>
<feature type="region of interest" description="Disordered" evidence="1">
    <location>
        <begin position="63"/>
        <end position="106"/>
    </location>
</feature>
<dbReference type="AlphaFoldDB" id="A0A8H7VQT1"/>
<sequence>MPLNNTTAFVKRRFSDDDEEIKEEWPTYKRFNDNIVSSTVQSIISDKEDKELTLMPSITYASPDYRPPISPNALWLQPPAPQQQQQYNNKAQQQNHHQEKSHSSEQIMMVEETDSTDEEDLTTAVQIPSSILLDRQFKRSSTFEQNNWKSHGSLLVNHSTMTWQ</sequence>
<keyword evidence="3" id="KW-1185">Reference proteome</keyword>
<comment type="caution">
    <text evidence="2">The sequence shown here is derived from an EMBL/GenBank/DDBJ whole genome shotgun (WGS) entry which is preliminary data.</text>
</comment>
<reference evidence="2 3" key="1">
    <citation type="submission" date="2020-12" db="EMBL/GenBank/DDBJ databases">
        <title>Metabolic potential, ecology and presence of endohyphal bacteria is reflected in genomic diversity of Mucoromycotina.</title>
        <authorList>
            <person name="Muszewska A."/>
            <person name="Okrasinska A."/>
            <person name="Steczkiewicz K."/>
            <person name="Drgas O."/>
            <person name="Orlowska M."/>
            <person name="Perlinska-Lenart U."/>
            <person name="Aleksandrzak-Piekarczyk T."/>
            <person name="Szatraj K."/>
            <person name="Zielenkiewicz U."/>
            <person name="Pilsyk S."/>
            <person name="Malc E."/>
            <person name="Mieczkowski P."/>
            <person name="Kruszewska J.S."/>
            <person name="Biernat P."/>
            <person name="Pawlowska J."/>
        </authorList>
    </citation>
    <scope>NUCLEOTIDE SEQUENCE [LARGE SCALE GENOMIC DNA]</scope>
    <source>
        <strain evidence="2 3">CBS 142.35</strain>
    </source>
</reference>
<organism evidence="2 3">
    <name type="scientific">Circinella minor</name>
    <dbReference type="NCBI Taxonomy" id="1195481"/>
    <lineage>
        <taxon>Eukaryota</taxon>
        <taxon>Fungi</taxon>
        <taxon>Fungi incertae sedis</taxon>
        <taxon>Mucoromycota</taxon>
        <taxon>Mucoromycotina</taxon>
        <taxon>Mucoromycetes</taxon>
        <taxon>Mucorales</taxon>
        <taxon>Lichtheimiaceae</taxon>
        <taxon>Circinella</taxon>
    </lineage>
</organism>
<name>A0A8H7VQT1_9FUNG</name>